<protein>
    <submittedName>
        <fullName evidence="2">DUF1843 domain-containing protein</fullName>
    </submittedName>
</protein>
<proteinExistence type="predicted"/>
<dbReference type="AlphaFoldDB" id="A0A346A0M8"/>
<dbReference type="EMBL" id="CP031417">
    <property type="protein sequence ID" value="AXK82725.1"/>
    <property type="molecule type" value="Genomic_DNA"/>
</dbReference>
<dbReference type="Pfam" id="PF08898">
    <property type="entry name" value="DUF1843"/>
    <property type="match status" value="1"/>
</dbReference>
<dbReference type="KEGG" id="ptaw:DW352_20665"/>
<keyword evidence="3" id="KW-1185">Reference proteome</keyword>
<evidence type="ECO:0000259" key="1">
    <source>
        <dbReference type="Pfam" id="PF08898"/>
    </source>
</evidence>
<feature type="domain" description="DUF1843" evidence="1">
    <location>
        <begin position="12"/>
        <end position="65"/>
    </location>
</feature>
<dbReference type="Proteomes" id="UP000254889">
    <property type="component" value="Chromosome"/>
</dbReference>
<dbReference type="RefSeq" id="WP_115693104.1">
    <property type="nucleotide sequence ID" value="NZ_CP031417.1"/>
</dbReference>
<organism evidence="2 3">
    <name type="scientific">Pseudolabrys taiwanensis</name>
    <dbReference type="NCBI Taxonomy" id="331696"/>
    <lineage>
        <taxon>Bacteria</taxon>
        <taxon>Pseudomonadati</taxon>
        <taxon>Pseudomonadota</taxon>
        <taxon>Alphaproteobacteria</taxon>
        <taxon>Hyphomicrobiales</taxon>
        <taxon>Xanthobacteraceae</taxon>
        <taxon>Pseudolabrys</taxon>
    </lineage>
</organism>
<reference evidence="2 3" key="1">
    <citation type="submission" date="2018-07" db="EMBL/GenBank/DDBJ databases">
        <authorList>
            <person name="Quirk P.G."/>
            <person name="Krulwich T.A."/>
        </authorList>
    </citation>
    <scope>NUCLEOTIDE SEQUENCE [LARGE SCALE GENOMIC DNA]</scope>
    <source>
        <strain evidence="2 3">CC-BB4</strain>
    </source>
</reference>
<evidence type="ECO:0000313" key="3">
    <source>
        <dbReference type="Proteomes" id="UP000254889"/>
    </source>
</evidence>
<name>A0A346A0M8_9HYPH</name>
<evidence type="ECO:0000313" key="2">
    <source>
        <dbReference type="EMBL" id="AXK82725.1"/>
    </source>
</evidence>
<sequence>MAIPSHAGGMIALYGVAIGNALHNLTHGNATIEDLVSLRDQAKTVIDSQGDLASALRAVEAEIAKRGVKAAPEPAGERFVAQIDGVSLPEGVKQEIEAAIEKAVMAEIAKIDTKGDMVASPLSKIAAFGTGFGAHTPGRAIVSKQLT</sequence>
<dbReference type="InterPro" id="IPR014994">
    <property type="entry name" value="DUF1843"/>
</dbReference>
<gene>
    <name evidence="2" type="ORF">DW352_20665</name>
</gene>
<accession>A0A346A0M8</accession>